<sequence>MVLVSIIGGHVLLLLLCASRVSGFAISPSTFGPRENNGVTSKRLLPIWSSSGDDESSDGSSIDAMRQMLEGSWNSEMMGLLPADPEDAANEAGGSLMTAKERGQNVVMINLLLPSYDITMGSNVYDEVEAVNFCVALSKFLDETDSADDSKKEELDDFRQQLMADWGEDEPEDEPSDEVQGDISDSEELPAESEPPQPEAEAEPSFRMASMFGDATFKKGPDMFDKVIEAVSFNAQPNEDEDTLVILSASSEEETIGVRALVAKFEKTKTILLVNCQFNPVPRELMKAETIYYLLPLVAKPKEASTQSEGSMEQPKVVVLRRFPRDFEVYMDFGKGFELTESVGVNQVGRTGPTLEWVAGRVKRQMDARSF</sequence>
<reference evidence="3" key="1">
    <citation type="submission" date="2020-06" db="EMBL/GenBank/DDBJ databases">
        <authorList>
            <consortium name="Plant Systems Biology data submission"/>
        </authorList>
    </citation>
    <scope>NUCLEOTIDE SEQUENCE</scope>
    <source>
        <strain evidence="3">D6</strain>
    </source>
</reference>
<keyword evidence="4" id="KW-1185">Reference proteome</keyword>
<dbReference type="AlphaFoldDB" id="A0A9N8EG58"/>
<dbReference type="Proteomes" id="UP001153069">
    <property type="component" value="Unassembled WGS sequence"/>
</dbReference>
<feature type="compositionally biased region" description="Acidic residues" evidence="1">
    <location>
        <begin position="166"/>
        <end position="191"/>
    </location>
</feature>
<evidence type="ECO:0000313" key="3">
    <source>
        <dbReference type="EMBL" id="CAB9520851.1"/>
    </source>
</evidence>
<protein>
    <recommendedName>
        <fullName evidence="5">DUF1995 domain-containing protein</fullName>
    </recommendedName>
</protein>
<evidence type="ECO:0008006" key="5">
    <source>
        <dbReference type="Google" id="ProtNLM"/>
    </source>
</evidence>
<evidence type="ECO:0000256" key="1">
    <source>
        <dbReference type="SAM" id="MobiDB-lite"/>
    </source>
</evidence>
<proteinExistence type="predicted"/>
<accession>A0A9N8EG58</accession>
<feature type="region of interest" description="Disordered" evidence="1">
    <location>
        <begin position="166"/>
        <end position="205"/>
    </location>
</feature>
<dbReference type="OrthoDB" id="46522at2759"/>
<evidence type="ECO:0000256" key="2">
    <source>
        <dbReference type="SAM" id="SignalP"/>
    </source>
</evidence>
<feature type="chain" id="PRO_5040109821" description="DUF1995 domain-containing protein" evidence="2">
    <location>
        <begin position="24"/>
        <end position="371"/>
    </location>
</feature>
<organism evidence="3 4">
    <name type="scientific">Seminavis robusta</name>
    <dbReference type="NCBI Taxonomy" id="568900"/>
    <lineage>
        <taxon>Eukaryota</taxon>
        <taxon>Sar</taxon>
        <taxon>Stramenopiles</taxon>
        <taxon>Ochrophyta</taxon>
        <taxon>Bacillariophyta</taxon>
        <taxon>Bacillariophyceae</taxon>
        <taxon>Bacillariophycidae</taxon>
        <taxon>Naviculales</taxon>
        <taxon>Naviculaceae</taxon>
        <taxon>Seminavis</taxon>
    </lineage>
</organism>
<keyword evidence="2" id="KW-0732">Signal</keyword>
<comment type="caution">
    <text evidence="3">The sequence shown here is derived from an EMBL/GenBank/DDBJ whole genome shotgun (WGS) entry which is preliminary data.</text>
</comment>
<name>A0A9N8EG58_9STRA</name>
<evidence type="ECO:0000313" key="4">
    <source>
        <dbReference type="Proteomes" id="UP001153069"/>
    </source>
</evidence>
<feature type="signal peptide" evidence="2">
    <location>
        <begin position="1"/>
        <end position="23"/>
    </location>
</feature>
<dbReference type="EMBL" id="CAICTM010001139">
    <property type="protein sequence ID" value="CAB9520851.1"/>
    <property type="molecule type" value="Genomic_DNA"/>
</dbReference>
<gene>
    <name evidence="3" type="ORF">SEMRO_1141_G245620.1</name>
</gene>